<name>A0A267ML81_9FIRM</name>
<dbReference type="EC" id="5.1.1.7" evidence="3 4"/>
<comment type="subunit">
    <text evidence="3">Homodimer.</text>
</comment>
<keyword evidence="3" id="KW-0963">Cytoplasm</keyword>
<keyword evidence="2 3" id="KW-0413">Isomerase</keyword>
<feature type="binding site" evidence="3">
    <location>
        <begin position="225"/>
        <end position="226"/>
    </location>
    <ligand>
        <name>substrate</name>
    </ligand>
</feature>
<gene>
    <name evidence="3" type="primary">dapF</name>
    <name evidence="5" type="ORF">CCE28_05565</name>
</gene>
<comment type="function">
    <text evidence="3">Catalyzes the stereoinversion of LL-2,6-diaminopimelate (L,L-DAP) to meso-diaminopimelate (meso-DAP), a precursor of L-lysine and an essential component of the bacterial peptidoglycan.</text>
</comment>
<dbReference type="UniPathway" id="UPA00034">
    <property type="reaction ID" value="UER00025"/>
</dbReference>
<reference evidence="5 6" key="1">
    <citation type="submission" date="2017-06" db="EMBL/GenBank/DDBJ databases">
        <title>Draft genome sequence of anaerobic fermentative bacterium Anaeromicrobium sediminis DY2726D isolated from West Pacific Ocean sediments.</title>
        <authorList>
            <person name="Zeng X."/>
        </authorList>
    </citation>
    <scope>NUCLEOTIDE SEQUENCE [LARGE SCALE GENOMIC DNA]</scope>
    <source>
        <strain evidence="5 6">DY2726D</strain>
    </source>
</reference>
<comment type="catalytic activity">
    <reaction evidence="3">
        <text>(2S,6S)-2,6-diaminopimelate = meso-2,6-diaminopimelate</text>
        <dbReference type="Rhea" id="RHEA:15393"/>
        <dbReference type="ChEBI" id="CHEBI:57609"/>
        <dbReference type="ChEBI" id="CHEBI:57791"/>
        <dbReference type="EC" id="5.1.1.7"/>
    </reaction>
</comment>
<dbReference type="InterPro" id="IPR001653">
    <property type="entry name" value="DAP_epimerase_DapF"/>
</dbReference>
<dbReference type="HAMAP" id="MF_00197">
    <property type="entry name" value="DAP_epimerase"/>
    <property type="match status" value="1"/>
</dbReference>
<dbReference type="Gene3D" id="3.10.310.10">
    <property type="entry name" value="Diaminopimelate Epimerase, Chain A, domain 1"/>
    <property type="match status" value="2"/>
</dbReference>
<comment type="caution">
    <text evidence="3">Lacks conserved residue(s) required for the propagation of feature annotation.</text>
</comment>
<feature type="binding site" evidence="3">
    <location>
        <position position="65"/>
    </location>
    <ligand>
        <name>substrate</name>
    </ligand>
</feature>
<evidence type="ECO:0000256" key="3">
    <source>
        <dbReference type="HAMAP-Rule" id="MF_00197"/>
    </source>
</evidence>
<dbReference type="OrthoDB" id="9805408at2"/>
<evidence type="ECO:0000313" key="5">
    <source>
        <dbReference type="EMBL" id="PAB60364.1"/>
    </source>
</evidence>
<dbReference type="Proteomes" id="UP000216024">
    <property type="component" value="Unassembled WGS sequence"/>
</dbReference>
<evidence type="ECO:0000313" key="6">
    <source>
        <dbReference type="Proteomes" id="UP000216024"/>
    </source>
</evidence>
<sequence>MNRNRFIKSHGLGNEYIVLDEDNITFELNEKAIKRICNVNFGIGSDGILLKVSSKNADIGLRIYNPDGSEAEKSGNGLRIFCKYVFDYGIINKKELTVETKGGIVKANIKEIKKGKANVITVDMGKAIFKSELIPTKYEKEEVQGEVILLEDKEYKINCVSVGNPHCVILKESLDIDEIKKYGTKIENYHMFPNRINVQFAKVINRREVEVLIWERGAGFTLASGSSSCAVASIMRKKGLIENEVTIKMIGGQLKIEIDDNWNIRMTGEVRQICEGILSDELLEDIEMYGL</sequence>
<feature type="binding site" evidence="3">
    <location>
        <begin position="215"/>
        <end position="216"/>
    </location>
    <ligand>
        <name>substrate</name>
    </ligand>
</feature>
<protein>
    <recommendedName>
        <fullName evidence="3 4">Diaminopimelate epimerase</fullName>
        <shortName evidence="3">DAP epimerase</shortName>
        <ecNumber evidence="3 4">5.1.1.7</ecNumber>
    </recommendedName>
    <alternativeName>
        <fullName evidence="3">PLP-independent amino acid racemase</fullName>
    </alternativeName>
</protein>
<keyword evidence="3" id="KW-0457">Lysine biosynthesis</keyword>
<organism evidence="5 6">
    <name type="scientific">Anaeromicrobium sediminis</name>
    <dbReference type="NCBI Taxonomy" id="1478221"/>
    <lineage>
        <taxon>Bacteria</taxon>
        <taxon>Bacillati</taxon>
        <taxon>Bacillota</taxon>
        <taxon>Clostridia</taxon>
        <taxon>Peptostreptococcales</taxon>
        <taxon>Thermotaleaceae</taxon>
        <taxon>Anaeromicrobium</taxon>
    </lineage>
</organism>
<dbReference type="AlphaFoldDB" id="A0A267ML81"/>
<dbReference type="NCBIfam" id="TIGR00652">
    <property type="entry name" value="DapF"/>
    <property type="match status" value="1"/>
</dbReference>
<dbReference type="EMBL" id="NIBG01000003">
    <property type="protein sequence ID" value="PAB60364.1"/>
    <property type="molecule type" value="Genomic_DNA"/>
</dbReference>
<comment type="similarity">
    <text evidence="1 3">Belongs to the diaminopimelate epimerase family.</text>
</comment>
<dbReference type="GO" id="GO:0009089">
    <property type="term" value="P:lysine biosynthetic process via diaminopimelate"/>
    <property type="evidence" value="ECO:0007669"/>
    <property type="project" value="UniProtKB-UniRule"/>
</dbReference>
<evidence type="ECO:0000256" key="4">
    <source>
        <dbReference type="NCBIfam" id="TIGR00652"/>
    </source>
</evidence>
<dbReference type="RefSeq" id="WP_095131811.1">
    <property type="nucleotide sequence ID" value="NZ_NIBG01000003.1"/>
</dbReference>
<feature type="binding site" evidence="3">
    <location>
        <position position="14"/>
    </location>
    <ligand>
        <name>substrate</name>
    </ligand>
</feature>
<dbReference type="GO" id="GO:0008837">
    <property type="term" value="F:diaminopimelate epimerase activity"/>
    <property type="evidence" value="ECO:0007669"/>
    <property type="project" value="UniProtKB-UniRule"/>
</dbReference>
<feature type="site" description="Could be important to modulate the pK values of the two catalytic cysteine residues" evidence="3">
    <location>
        <position position="215"/>
    </location>
</feature>
<comment type="caution">
    <text evidence="5">The sequence shown here is derived from an EMBL/GenBank/DDBJ whole genome shotgun (WGS) entry which is preliminary data.</text>
</comment>
<comment type="pathway">
    <text evidence="3">Amino-acid biosynthesis; L-lysine biosynthesis via DAP pathway; DL-2,6-diaminopimelate from LL-2,6-diaminopimelate: step 1/1.</text>
</comment>
<feature type="binding site" evidence="3">
    <location>
        <position position="197"/>
    </location>
    <ligand>
        <name>substrate</name>
    </ligand>
</feature>
<dbReference type="GO" id="GO:0005829">
    <property type="term" value="C:cytosol"/>
    <property type="evidence" value="ECO:0007669"/>
    <property type="project" value="TreeGrafter"/>
</dbReference>
<comment type="subcellular location">
    <subcellularLocation>
        <location evidence="3">Cytoplasm</location>
    </subcellularLocation>
</comment>
<keyword evidence="3" id="KW-0028">Amino-acid biosynthesis</keyword>
<evidence type="ECO:0000256" key="1">
    <source>
        <dbReference type="ARBA" id="ARBA00010219"/>
    </source>
</evidence>
<feature type="binding site" evidence="3">
    <location>
        <position position="164"/>
    </location>
    <ligand>
        <name>substrate</name>
    </ligand>
</feature>
<accession>A0A267ML81</accession>
<evidence type="ECO:0000256" key="2">
    <source>
        <dbReference type="ARBA" id="ARBA00023235"/>
    </source>
</evidence>
<proteinExistence type="inferred from homology"/>
<dbReference type="Pfam" id="PF01678">
    <property type="entry name" value="DAP_epimerase"/>
    <property type="match status" value="2"/>
</dbReference>
<feature type="binding site" evidence="3">
    <location>
        <begin position="75"/>
        <end position="76"/>
    </location>
    <ligand>
        <name>substrate</name>
    </ligand>
</feature>
<keyword evidence="6" id="KW-1185">Reference proteome</keyword>
<dbReference type="PANTHER" id="PTHR31689:SF0">
    <property type="entry name" value="DIAMINOPIMELATE EPIMERASE"/>
    <property type="match status" value="1"/>
</dbReference>
<dbReference type="SUPFAM" id="SSF54506">
    <property type="entry name" value="Diaminopimelate epimerase-like"/>
    <property type="match status" value="2"/>
</dbReference>
<feature type="site" description="Could be important to modulate the pK values of the two catalytic cysteine residues" evidence="3">
    <location>
        <position position="166"/>
    </location>
</feature>
<dbReference type="PANTHER" id="PTHR31689">
    <property type="entry name" value="DIAMINOPIMELATE EPIMERASE, CHLOROPLASTIC"/>
    <property type="match status" value="1"/>
</dbReference>